<protein>
    <submittedName>
        <fullName evidence="13">TonB-dependent receptor</fullName>
    </submittedName>
</protein>
<evidence type="ECO:0000259" key="11">
    <source>
        <dbReference type="Pfam" id="PF00593"/>
    </source>
</evidence>
<feature type="domain" description="TonB-dependent receptor plug" evidence="12">
    <location>
        <begin position="79"/>
        <end position="194"/>
    </location>
</feature>
<dbReference type="Pfam" id="PF00593">
    <property type="entry name" value="TonB_dep_Rec_b-barrel"/>
    <property type="match status" value="1"/>
</dbReference>
<keyword evidence="2 8" id="KW-0813">Transport</keyword>
<dbReference type="PANTHER" id="PTHR47234">
    <property type="match status" value="1"/>
</dbReference>
<keyword evidence="13" id="KW-0675">Receptor</keyword>
<comment type="subcellular location">
    <subcellularLocation>
        <location evidence="1 8">Cell outer membrane</location>
        <topology evidence="1 8">Multi-pass membrane protein</topology>
    </subcellularLocation>
</comment>
<dbReference type="InterPro" id="IPR036942">
    <property type="entry name" value="Beta-barrel_TonB_sf"/>
</dbReference>
<dbReference type="InterPro" id="IPR039426">
    <property type="entry name" value="TonB-dep_rcpt-like"/>
</dbReference>
<dbReference type="InterPro" id="IPR037066">
    <property type="entry name" value="Plug_dom_sf"/>
</dbReference>
<sequence length="950" mass="101359">MSSLSEHVAPLFPSPWRRVQRPGPLTAAICAALTVAVSAPAALAQDATATATATATDAAATTLEPVTVTGSRLRRVDAETASPVITIDRQRIEDSGQNTLGQLLQQLPAMAGNMPNIALNSGFSHGRALVSLRNLGAERTLVLVNGHRMAGPASSVSAAPGVDVNAIPAAMVERIEVLTDGASSVYGSDAIAGVVNIILKDKYDGFAATADYGQSTHGDGNRRSPGVEWGKTWERGGLILGLSRSSMNALYAADRSDAKTAVNYLNGQVVERRGNGTRAFLRDGRVLTPNSGLAPGAVDAGDFHPYDQAVEGYNAYTGQYLITPVQRTNFSAHASFDFTPDVQGYLDMFWTRSETTSQLTAYGLELPNVAQNYYNPFGSQLSRYLLRSVPANTRVYSSTMYQTNIVAGLRGKFAHSSWQWDAAAGYARYKDTLVRNGFSITSALNNAVGASFLDSDGVVKCGTPGNAIAGCTPINVFNPDDPATIAAIKATQSAVDLIDESTMKFAEASIDGDLFAMPAGRVQAAFGLSLRKNDFAQGTSNPVAAADAGGNCDYNDGCILNQGHDETIKEAYAEVLIPLLADLPGVQALNLNLGTRYSKYDYWGDTTNSKVALEWRPIGNLLVRAAGSQVFRAPALGDLYGSPYNSVVDSTGNYTDPCNGYTGGGNATACINVPTDGSFVNTAAFTVLTTGSANAGFAIKPEQGRSYNVGAVYDPGWADGLSLNLDSWRVTLDDMISGVGLDQVLQHCYDGQSAYCPLIKRNATGQLVSVTVPFAINSGKVDIRGYDIGIKYALRDTRWGDFQAGVDATFLSSYTFSGNGHNYVGEMSSYGNMPRWRASFNLGWDNGPWHASWNTRLLGPTTVGSAYEDVCANTAAAGSCVYFRVGTVTYHHAALSRKFERLHTTLSAGVDNLGNRKPPQYYGYASAANTDAFTYDTLGRYFWSRIRIEF</sequence>
<keyword evidence="5 9" id="KW-0798">TonB box</keyword>
<dbReference type="EMBL" id="MIGX01000083">
    <property type="protein sequence ID" value="PPT87819.1"/>
    <property type="molecule type" value="Genomic_DNA"/>
</dbReference>
<evidence type="ECO:0000256" key="3">
    <source>
        <dbReference type="ARBA" id="ARBA00022452"/>
    </source>
</evidence>
<dbReference type="RefSeq" id="WP_128421123.1">
    <property type="nucleotide sequence ID" value="NZ_CP049017.1"/>
</dbReference>
<evidence type="ECO:0000259" key="12">
    <source>
        <dbReference type="Pfam" id="PF07715"/>
    </source>
</evidence>
<proteinExistence type="inferred from homology"/>
<evidence type="ECO:0000256" key="4">
    <source>
        <dbReference type="ARBA" id="ARBA00022692"/>
    </source>
</evidence>
<dbReference type="Proteomes" id="UP000239898">
    <property type="component" value="Unassembled WGS sequence"/>
</dbReference>
<keyword evidence="6 8" id="KW-0472">Membrane</keyword>
<dbReference type="Gene3D" id="2.170.130.10">
    <property type="entry name" value="TonB-dependent receptor, plug domain"/>
    <property type="match status" value="1"/>
</dbReference>
<keyword evidence="7 8" id="KW-0998">Cell outer membrane</keyword>
<dbReference type="PANTHER" id="PTHR47234:SF2">
    <property type="entry name" value="TONB-DEPENDENT RECEPTOR"/>
    <property type="match status" value="1"/>
</dbReference>
<gene>
    <name evidence="13" type="ORF">XthCFBP4691_14830</name>
</gene>
<evidence type="ECO:0000256" key="8">
    <source>
        <dbReference type="PROSITE-ProRule" id="PRU01360"/>
    </source>
</evidence>
<dbReference type="InterPro" id="IPR012910">
    <property type="entry name" value="Plug_dom"/>
</dbReference>
<dbReference type="AlphaFoldDB" id="A0A2S6ZCV5"/>
<evidence type="ECO:0000256" key="6">
    <source>
        <dbReference type="ARBA" id="ARBA00023136"/>
    </source>
</evidence>
<evidence type="ECO:0000256" key="5">
    <source>
        <dbReference type="ARBA" id="ARBA00023077"/>
    </source>
</evidence>
<evidence type="ECO:0000256" key="2">
    <source>
        <dbReference type="ARBA" id="ARBA00022448"/>
    </source>
</evidence>
<evidence type="ECO:0000256" key="10">
    <source>
        <dbReference type="SAM" id="SignalP"/>
    </source>
</evidence>
<organism evidence="13 14">
    <name type="scientific">Xanthomonas theicola</name>
    <dbReference type="NCBI Taxonomy" id="56464"/>
    <lineage>
        <taxon>Bacteria</taxon>
        <taxon>Pseudomonadati</taxon>
        <taxon>Pseudomonadota</taxon>
        <taxon>Gammaproteobacteria</taxon>
        <taxon>Lysobacterales</taxon>
        <taxon>Lysobacteraceae</taxon>
        <taxon>Xanthomonas</taxon>
    </lineage>
</organism>
<evidence type="ECO:0000256" key="1">
    <source>
        <dbReference type="ARBA" id="ARBA00004571"/>
    </source>
</evidence>
<dbReference type="Pfam" id="PF07715">
    <property type="entry name" value="Plug"/>
    <property type="match status" value="1"/>
</dbReference>
<dbReference type="OrthoDB" id="176248at2"/>
<evidence type="ECO:0000256" key="7">
    <source>
        <dbReference type="ARBA" id="ARBA00023237"/>
    </source>
</evidence>
<keyword evidence="3 8" id="KW-1134">Transmembrane beta strand</keyword>
<comment type="similarity">
    <text evidence="8 9">Belongs to the TonB-dependent receptor family.</text>
</comment>
<evidence type="ECO:0000313" key="14">
    <source>
        <dbReference type="Proteomes" id="UP000239898"/>
    </source>
</evidence>
<name>A0A2S6ZCV5_9XANT</name>
<reference evidence="13 14" key="1">
    <citation type="submission" date="2016-08" db="EMBL/GenBank/DDBJ databases">
        <title>Evolution of the type three secretion system and type three effector repertoires in Xanthomonas.</title>
        <authorList>
            <person name="Merda D."/>
            <person name="Briand M."/>
            <person name="Bosis E."/>
            <person name="Rousseau C."/>
            <person name="Portier P."/>
            <person name="Jacques M.-A."/>
            <person name="Fischer-Le Saux M."/>
        </authorList>
    </citation>
    <scope>NUCLEOTIDE SEQUENCE [LARGE SCALE GENOMIC DNA]</scope>
    <source>
        <strain evidence="13 14">CFBP 4691</strain>
    </source>
</reference>
<feature type="signal peptide" evidence="10">
    <location>
        <begin position="1"/>
        <end position="44"/>
    </location>
</feature>
<accession>A0A2S6ZCV5</accession>
<evidence type="ECO:0000256" key="9">
    <source>
        <dbReference type="RuleBase" id="RU003357"/>
    </source>
</evidence>
<dbReference type="GO" id="GO:0009279">
    <property type="term" value="C:cell outer membrane"/>
    <property type="evidence" value="ECO:0007669"/>
    <property type="project" value="UniProtKB-SubCell"/>
</dbReference>
<feature type="chain" id="PRO_5015753547" evidence="10">
    <location>
        <begin position="45"/>
        <end position="950"/>
    </location>
</feature>
<comment type="caution">
    <text evidence="13">The sequence shown here is derived from an EMBL/GenBank/DDBJ whole genome shotgun (WGS) entry which is preliminary data.</text>
</comment>
<dbReference type="PROSITE" id="PS52016">
    <property type="entry name" value="TONB_DEPENDENT_REC_3"/>
    <property type="match status" value="1"/>
</dbReference>
<dbReference type="Gene3D" id="2.40.170.20">
    <property type="entry name" value="TonB-dependent receptor, beta-barrel domain"/>
    <property type="match status" value="1"/>
</dbReference>
<keyword evidence="10" id="KW-0732">Signal</keyword>
<evidence type="ECO:0000313" key="13">
    <source>
        <dbReference type="EMBL" id="PPT87819.1"/>
    </source>
</evidence>
<keyword evidence="4 8" id="KW-0812">Transmembrane</keyword>
<dbReference type="InterPro" id="IPR000531">
    <property type="entry name" value="Beta-barrel_TonB"/>
</dbReference>
<keyword evidence="14" id="KW-1185">Reference proteome</keyword>
<feature type="domain" description="TonB-dependent receptor-like beta-barrel" evidence="11">
    <location>
        <begin position="368"/>
        <end position="913"/>
    </location>
</feature>
<dbReference type="SUPFAM" id="SSF56935">
    <property type="entry name" value="Porins"/>
    <property type="match status" value="1"/>
</dbReference>